<dbReference type="GO" id="GO:0016787">
    <property type="term" value="F:hydrolase activity"/>
    <property type="evidence" value="ECO:0007669"/>
    <property type="project" value="UniProtKB-KW"/>
</dbReference>
<feature type="transmembrane region" description="Helical" evidence="1">
    <location>
        <begin position="47"/>
        <end position="64"/>
    </location>
</feature>
<dbReference type="Proteomes" id="UP000433382">
    <property type="component" value="Unassembled WGS sequence"/>
</dbReference>
<organism evidence="2 3">
    <name type="scientific">Phocaeicola vulgatus</name>
    <name type="common">Bacteroides vulgatus</name>
    <dbReference type="NCBI Taxonomy" id="821"/>
    <lineage>
        <taxon>Bacteria</taxon>
        <taxon>Pseudomonadati</taxon>
        <taxon>Bacteroidota</taxon>
        <taxon>Bacteroidia</taxon>
        <taxon>Bacteroidales</taxon>
        <taxon>Bacteroidaceae</taxon>
        <taxon>Phocaeicola</taxon>
    </lineage>
</organism>
<keyword evidence="2" id="KW-0378">Hydrolase</keyword>
<dbReference type="RefSeq" id="WP_008669772.1">
    <property type="nucleotide sequence ID" value="NZ_CAXUDV010000066.1"/>
</dbReference>
<keyword evidence="1" id="KW-0472">Membrane</keyword>
<dbReference type="EMBL" id="WCZM01000048">
    <property type="protein sequence ID" value="KAB3562709.1"/>
    <property type="molecule type" value="Genomic_DNA"/>
</dbReference>
<accession>A0A6I0FU94</accession>
<keyword evidence="1" id="KW-1133">Transmembrane helix</keyword>
<evidence type="ECO:0000313" key="3">
    <source>
        <dbReference type="Proteomes" id="UP000433382"/>
    </source>
</evidence>
<evidence type="ECO:0000313" key="2">
    <source>
        <dbReference type="EMBL" id="KAB3562709.1"/>
    </source>
</evidence>
<reference evidence="2 3" key="1">
    <citation type="journal article" date="2019" name="Nat. Med.">
        <title>A library of human gut bacterial isolates paired with longitudinal multiomics data enables mechanistic microbiome research.</title>
        <authorList>
            <person name="Poyet M."/>
            <person name="Groussin M."/>
            <person name="Gibbons S.M."/>
            <person name="Avila-Pacheco J."/>
            <person name="Jiang X."/>
            <person name="Kearney S.M."/>
            <person name="Perrotta A.R."/>
            <person name="Berdy B."/>
            <person name="Zhao S."/>
            <person name="Lieberman T.D."/>
            <person name="Swanson P.K."/>
            <person name="Smith M."/>
            <person name="Roesemann S."/>
            <person name="Alexander J.E."/>
            <person name="Rich S.A."/>
            <person name="Livny J."/>
            <person name="Vlamakis H."/>
            <person name="Clish C."/>
            <person name="Bullock K."/>
            <person name="Deik A."/>
            <person name="Scott J."/>
            <person name="Pierce K.A."/>
            <person name="Xavier R.J."/>
            <person name="Alm E.J."/>
        </authorList>
    </citation>
    <scope>NUCLEOTIDE SEQUENCE [LARGE SCALE GENOMIC DNA]</scope>
    <source>
        <strain evidence="2 3">BIOML-A73</strain>
    </source>
</reference>
<sequence>MAAEKILEIWAKRNPEWETKYEDTIIKVFCNYGKGTTSYQETRAKKFGAGYEIFIIAFFIGLYFNKTKELVADKSKRKSFGWAIENWGNIESRSGRKQYSRIREYMFMALVAKTEVDWIALDKGEITSRKVVDLLIDKMEQYANYGFDYIADKLEDNPDHFFKDRAFLNEIIKFMISSEDVKTDNNDDEEAESLD</sequence>
<comment type="caution">
    <text evidence="2">The sequence shown here is derived from an EMBL/GenBank/DDBJ whole genome shotgun (WGS) entry which is preliminary data.</text>
</comment>
<proteinExistence type="predicted"/>
<keyword evidence="1" id="KW-0812">Transmembrane</keyword>
<evidence type="ECO:0000256" key="1">
    <source>
        <dbReference type="SAM" id="Phobius"/>
    </source>
</evidence>
<gene>
    <name evidence="2" type="ORF">GAY01_21700</name>
</gene>
<protein>
    <submittedName>
        <fullName evidence="2">Glycoside hydrolase family 15</fullName>
    </submittedName>
</protein>
<dbReference type="AlphaFoldDB" id="A0A6I0FU94"/>
<name>A0A6I0FU94_PHOVU</name>